<keyword evidence="2" id="KW-1185">Reference proteome</keyword>
<accession>A0ACB8U1L3</accession>
<comment type="caution">
    <text evidence="1">The sequence shown here is derived from an EMBL/GenBank/DDBJ whole genome shotgun (WGS) entry which is preliminary data.</text>
</comment>
<organism evidence="1 2">
    <name type="scientific">Irpex rosettiformis</name>
    <dbReference type="NCBI Taxonomy" id="378272"/>
    <lineage>
        <taxon>Eukaryota</taxon>
        <taxon>Fungi</taxon>
        <taxon>Dikarya</taxon>
        <taxon>Basidiomycota</taxon>
        <taxon>Agaricomycotina</taxon>
        <taxon>Agaricomycetes</taxon>
        <taxon>Polyporales</taxon>
        <taxon>Irpicaceae</taxon>
        <taxon>Irpex</taxon>
    </lineage>
</organism>
<evidence type="ECO:0000313" key="1">
    <source>
        <dbReference type="EMBL" id="KAI0088118.1"/>
    </source>
</evidence>
<evidence type="ECO:0000313" key="2">
    <source>
        <dbReference type="Proteomes" id="UP001055072"/>
    </source>
</evidence>
<sequence>MRPAAFLAATLVACTSLVSAKRVIITVGANKTADPSQVFSPQSVQANIGDTVTFNFTNGSYSATQADFASPCIFITKVNTTIPGFDTGTQATNNGTAPHTYDVPITDNSTKWYFDFNGCSKGVVGVINVNDSTGQTLAGFTRNAIRLNGTASSSSARPSATGGSNSSNGAGTSTTSSSSGGSSSSDGSVARNAILGTAAALPLAVIALML</sequence>
<reference evidence="1" key="1">
    <citation type="journal article" date="2021" name="Environ. Microbiol.">
        <title>Gene family expansions and transcriptome signatures uncover fungal adaptations to wood decay.</title>
        <authorList>
            <person name="Hage H."/>
            <person name="Miyauchi S."/>
            <person name="Viragh M."/>
            <person name="Drula E."/>
            <person name="Min B."/>
            <person name="Chaduli D."/>
            <person name="Navarro D."/>
            <person name="Favel A."/>
            <person name="Norest M."/>
            <person name="Lesage-Meessen L."/>
            <person name="Balint B."/>
            <person name="Merenyi Z."/>
            <person name="de Eugenio L."/>
            <person name="Morin E."/>
            <person name="Martinez A.T."/>
            <person name="Baldrian P."/>
            <person name="Stursova M."/>
            <person name="Martinez M.J."/>
            <person name="Novotny C."/>
            <person name="Magnuson J.K."/>
            <person name="Spatafora J.W."/>
            <person name="Maurice S."/>
            <person name="Pangilinan J."/>
            <person name="Andreopoulos W."/>
            <person name="LaButti K."/>
            <person name="Hundley H."/>
            <person name="Na H."/>
            <person name="Kuo A."/>
            <person name="Barry K."/>
            <person name="Lipzen A."/>
            <person name="Henrissat B."/>
            <person name="Riley R."/>
            <person name="Ahrendt S."/>
            <person name="Nagy L.G."/>
            <person name="Grigoriev I.V."/>
            <person name="Martin F."/>
            <person name="Rosso M.N."/>
        </authorList>
    </citation>
    <scope>NUCLEOTIDE SEQUENCE</scope>
    <source>
        <strain evidence="1">CBS 384.51</strain>
    </source>
</reference>
<protein>
    <submittedName>
        <fullName evidence="1">Uncharacterized protein</fullName>
    </submittedName>
</protein>
<dbReference type="Proteomes" id="UP001055072">
    <property type="component" value="Unassembled WGS sequence"/>
</dbReference>
<proteinExistence type="predicted"/>
<name>A0ACB8U1L3_9APHY</name>
<dbReference type="EMBL" id="MU274915">
    <property type="protein sequence ID" value="KAI0088118.1"/>
    <property type="molecule type" value="Genomic_DNA"/>
</dbReference>
<gene>
    <name evidence="1" type="ORF">BDY19DRAFT_907086</name>
</gene>